<keyword evidence="3" id="KW-1185">Reference proteome</keyword>
<proteinExistence type="predicted"/>
<name>A0ABV3G1Y2_9NOCA</name>
<evidence type="ECO:0008006" key="4">
    <source>
        <dbReference type="Google" id="ProtNLM"/>
    </source>
</evidence>
<feature type="region of interest" description="Disordered" evidence="1">
    <location>
        <begin position="1"/>
        <end position="107"/>
    </location>
</feature>
<comment type="caution">
    <text evidence="2">The sequence shown here is derived from an EMBL/GenBank/DDBJ whole genome shotgun (WGS) entry which is preliminary data.</text>
</comment>
<accession>A0ABV3G1Y2</accession>
<protein>
    <recommendedName>
        <fullName evidence="4">Scaffolding protein</fullName>
    </recommendedName>
</protein>
<dbReference type="EMBL" id="JBFAKC010000015">
    <property type="protein sequence ID" value="MEV0711470.1"/>
    <property type="molecule type" value="Genomic_DNA"/>
</dbReference>
<feature type="compositionally biased region" description="Basic and acidic residues" evidence="1">
    <location>
        <begin position="96"/>
        <end position="107"/>
    </location>
</feature>
<feature type="compositionally biased region" description="Basic and acidic residues" evidence="1">
    <location>
        <begin position="53"/>
        <end position="84"/>
    </location>
</feature>
<feature type="compositionally biased region" description="Low complexity" evidence="1">
    <location>
        <begin position="1"/>
        <end position="13"/>
    </location>
</feature>
<reference evidence="2 3" key="1">
    <citation type="submission" date="2024-06" db="EMBL/GenBank/DDBJ databases">
        <title>The Natural Products Discovery Center: Release of the First 8490 Sequenced Strains for Exploring Actinobacteria Biosynthetic Diversity.</title>
        <authorList>
            <person name="Kalkreuter E."/>
            <person name="Kautsar S.A."/>
            <person name="Yang D."/>
            <person name="Bader C.D."/>
            <person name="Teijaro C.N."/>
            <person name="Fluegel L."/>
            <person name="Davis C.M."/>
            <person name="Simpson J.R."/>
            <person name="Lauterbach L."/>
            <person name="Steele A.D."/>
            <person name="Gui C."/>
            <person name="Meng S."/>
            <person name="Li G."/>
            <person name="Viehrig K."/>
            <person name="Ye F."/>
            <person name="Su P."/>
            <person name="Kiefer A.F."/>
            <person name="Nichols A."/>
            <person name="Cepeda A.J."/>
            <person name="Yan W."/>
            <person name="Fan B."/>
            <person name="Jiang Y."/>
            <person name="Adhikari A."/>
            <person name="Zheng C.-J."/>
            <person name="Schuster L."/>
            <person name="Cowan T.M."/>
            <person name="Smanski M.J."/>
            <person name="Chevrette M.G."/>
            <person name="De Carvalho L.P.S."/>
            <person name="Shen B."/>
        </authorList>
    </citation>
    <scope>NUCLEOTIDE SEQUENCE [LARGE SCALE GENOMIC DNA]</scope>
    <source>
        <strain evidence="2 3">NPDC050403</strain>
    </source>
</reference>
<sequence>MSDTTADPTTEATEQGDPIEQQEPQTETGETSETESEQQPGNREAAKYRRQLRSTETERDALRERVTTYERTEVERLAADRLADPSDLWTGGADLESLRSEDGAIDPEKVRKAVDSVLESHPHWQRGSRAARPPAGSLYSGATGSTVGRLQTTWSQAFAAAGGEQ</sequence>
<dbReference type="RefSeq" id="WP_357787862.1">
    <property type="nucleotide sequence ID" value="NZ_JBFAKC010000015.1"/>
</dbReference>
<gene>
    <name evidence="2" type="ORF">AB0I48_28280</name>
</gene>
<feature type="region of interest" description="Disordered" evidence="1">
    <location>
        <begin position="119"/>
        <end position="143"/>
    </location>
</feature>
<organism evidence="2 3">
    <name type="scientific">Nocardia aurea</name>
    <dbReference type="NCBI Taxonomy" id="2144174"/>
    <lineage>
        <taxon>Bacteria</taxon>
        <taxon>Bacillati</taxon>
        <taxon>Actinomycetota</taxon>
        <taxon>Actinomycetes</taxon>
        <taxon>Mycobacteriales</taxon>
        <taxon>Nocardiaceae</taxon>
        <taxon>Nocardia</taxon>
    </lineage>
</organism>
<evidence type="ECO:0000256" key="1">
    <source>
        <dbReference type="SAM" id="MobiDB-lite"/>
    </source>
</evidence>
<evidence type="ECO:0000313" key="2">
    <source>
        <dbReference type="EMBL" id="MEV0711470.1"/>
    </source>
</evidence>
<dbReference type="Proteomes" id="UP001551695">
    <property type="component" value="Unassembled WGS sequence"/>
</dbReference>
<evidence type="ECO:0000313" key="3">
    <source>
        <dbReference type="Proteomes" id="UP001551695"/>
    </source>
</evidence>